<keyword evidence="2" id="KW-1185">Reference proteome</keyword>
<gene>
    <name evidence="1" type="ORF">Nocox_19395</name>
</gene>
<dbReference type="EMBL" id="CP068985">
    <property type="protein sequence ID" value="QYC41488.1"/>
    <property type="molecule type" value="Genomic_DNA"/>
</dbReference>
<protein>
    <submittedName>
        <fullName evidence="1">Uncharacterized protein</fullName>
    </submittedName>
</protein>
<evidence type="ECO:0000313" key="1">
    <source>
        <dbReference type="EMBL" id="QYC41488.1"/>
    </source>
</evidence>
<proteinExistence type="predicted"/>
<name>A0ABX8U4A2_9ACTN</name>
<reference evidence="1 2" key="1">
    <citation type="journal article" date="2021" name="ACS Chem. Biol.">
        <title>Genomic-Led Discovery of a Novel Glycopeptide Antibiotic by Nonomuraea coxensis DSM 45129.</title>
        <authorList>
            <person name="Yushchuk O."/>
            <person name="Vior N.M."/>
            <person name="Andreo-Vidal A."/>
            <person name="Berini F."/>
            <person name="Ruckert C."/>
            <person name="Busche T."/>
            <person name="Binda E."/>
            <person name="Kalinowski J."/>
            <person name="Truman A.W."/>
            <person name="Marinelli F."/>
        </authorList>
    </citation>
    <scope>NUCLEOTIDE SEQUENCE [LARGE SCALE GENOMIC DNA]</scope>
    <source>
        <strain evidence="1 2">DSM 45129</strain>
    </source>
</reference>
<accession>A0ABX8U4A2</accession>
<sequence length="146" mass="16497">MTIPAIQELKEYHRRGGARSAVTIDDEEMRRVTDVLARQGVVVATPPAELRYIEGLLRLPLFSIEEFFVIPASGHPECACGRTPTALDLVVHAVESRLHDEQLLRDTLTGEHNLFEFADEGRAAPCLNCGREFLSRSYWTHNYLYA</sequence>
<dbReference type="Proteomes" id="UP000824681">
    <property type="component" value="Chromosome"/>
</dbReference>
<dbReference type="RefSeq" id="WP_020539731.1">
    <property type="nucleotide sequence ID" value="NZ_CP068985.1"/>
</dbReference>
<organism evidence="1 2">
    <name type="scientific">Nonomuraea coxensis DSM 45129</name>
    <dbReference type="NCBI Taxonomy" id="1122611"/>
    <lineage>
        <taxon>Bacteria</taxon>
        <taxon>Bacillati</taxon>
        <taxon>Actinomycetota</taxon>
        <taxon>Actinomycetes</taxon>
        <taxon>Streptosporangiales</taxon>
        <taxon>Streptosporangiaceae</taxon>
        <taxon>Nonomuraea</taxon>
    </lineage>
</organism>
<evidence type="ECO:0000313" key="2">
    <source>
        <dbReference type="Proteomes" id="UP000824681"/>
    </source>
</evidence>